<reference evidence="1 2" key="1">
    <citation type="submission" date="2021-04" db="EMBL/GenBank/DDBJ databases">
        <title>Genomics, taxonomy and metabolism of representatives of sulfur bacteria of the genus Thiothrix: Thiothrix fructosivorans QT, Thiothrix unzii A1T and three new species, Thiothrix subterranea sp. nov., Thiothrix litoralis sp. nov. and 'Candidatus Thiothrix anitrata' sp. nov.</title>
        <authorList>
            <person name="Ravin N.V."/>
            <person name="Smolyakov D."/>
            <person name="Rudenko T.S."/>
            <person name="Mardanov A.V."/>
            <person name="Beletsky A.V."/>
            <person name="Markov N.D."/>
            <person name="Fomenkov A.I."/>
            <person name="Roberts R.J."/>
            <person name="Karnachuk O.V."/>
            <person name="Novikov A."/>
            <person name="Grabovich M.Y."/>
        </authorList>
    </citation>
    <scope>NUCLEOTIDE SEQUENCE [LARGE SCALE GENOMIC DNA]</scope>
    <source>
        <strain evidence="1 2">A52</strain>
    </source>
</reference>
<dbReference type="RefSeq" id="WP_210225848.1">
    <property type="nucleotide sequence ID" value="NZ_CP072800.1"/>
</dbReference>
<protein>
    <submittedName>
        <fullName evidence="1">DUF4276 family protein</fullName>
    </submittedName>
</protein>
<keyword evidence="2" id="KW-1185">Reference proteome</keyword>
<proteinExistence type="predicted"/>
<accession>A0ABX7WZB2</accession>
<dbReference type="EMBL" id="CP072800">
    <property type="protein sequence ID" value="QTR48980.1"/>
    <property type="molecule type" value="Genomic_DNA"/>
</dbReference>
<dbReference type="Proteomes" id="UP000672027">
    <property type="component" value="Chromosome"/>
</dbReference>
<evidence type="ECO:0000313" key="1">
    <source>
        <dbReference type="EMBL" id="QTR48980.1"/>
    </source>
</evidence>
<gene>
    <name evidence="1" type="ORF">J8380_11915</name>
</gene>
<evidence type="ECO:0000313" key="2">
    <source>
        <dbReference type="Proteomes" id="UP000672027"/>
    </source>
</evidence>
<organism evidence="1 2">
    <name type="scientific">Candidatus Thiothrix anitrata</name>
    <dbReference type="NCBI Taxonomy" id="2823902"/>
    <lineage>
        <taxon>Bacteria</taxon>
        <taxon>Pseudomonadati</taxon>
        <taxon>Pseudomonadota</taxon>
        <taxon>Gammaproteobacteria</taxon>
        <taxon>Thiotrichales</taxon>
        <taxon>Thiotrichaceae</taxon>
        <taxon>Thiothrix</taxon>
    </lineage>
</organism>
<name>A0ABX7WZB2_9GAMM</name>
<sequence>MHFEILVEGQTENTALSSGILEQILGKYREPHTWKIHPHQGIGKLPDDLFAAPNPKDRTLLHNLPDRLRGYSKRLALGDHSVSAVLVLVDLDNRPDCIAFKQTLVDILKVCEPPPNALFRIAIEELEAWFLGDVAAIRAAYPDAKLDILENYQQDSICGTWEWLAEAVHPGGLQALQNKGKRSPTVLAQKRQWAARITPHMDINQNVSPSFNAFKTGLEKLLHE</sequence>
<dbReference type="InterPro" id="IPR025455">
    <property type="entry name" value="DUF4276"/>
</dbReference>
<dbReference type="Pfam" id="PF14103">
    <property type="entry name" value="DUF4276"/>
    <property type="match status" value="1"/>
</dbReference>